<dbReference type="AlphaFoldDB" id="U4KYR1"/>
<sequence length="40" mass="4654">MHFEFRIRATTSIAEARRCEVRTSLWMNNCCGLTSSHSNH</sequence>
<organism evidence="1 2">
    <name type="scientific">Pyronema omphalodes (strain CBS 100304)</name>
    <name type="common">Pyronema confluens</name>
    <dbReference type="NCBI Taxonomy" id="1076935"/>
    <lineage>
        <taxon>Eukaryota</taxon>
        <taxon>Fungi</taxon>
        <taxon>Dikarya</taxon>
        <taxon>Ascomycota</taxon>
        <taxon>Pezizomycotina</taxon>
        <taxon>Pezizomycetes</taxon>
        <taxon>Pezizales</taxon>
        <taxon>Pyronemataceae</taxon>
        <taxon>Pyronema</taxon>
    </lineage>
</organism>
<dbReference type="Proteomes" id="UP000018144">
    <property type="component" value="Unassembled WGS sequence"/>
</dbReference>
<dbReference type="EMBL" id="HF935217">
    <property type="protein sequence ID" value="CCX04769.1"/>
    <property type="molecule type" value="Genomic_DNA"/>
</dbReference>
<name>U4KYR1_PYROM</name>
<proteinExistence type="predicted"/>
<evidence type="ECO:0000313" key="2">
    <source>
        <dbReference type="Proteomes" id="UP000018144"/>
    </source>
</evidence>
<evidence type="ECO:0000313" key="1">
    <source>
        <dbReference type="EMBL" id="CCX04769.1"/>
    </source>
</evidence>
<protein>
    <submittedName>
        <fullName evidence="1">Uncharacterized protein</fullName>
    </submittedName>
</protein>
<reference evidence="1 2" key="1">
    <citation type="journal article" date="2013" name="PLoS Genet.">
        <title>The genome and development-dependent transcriptomes of Pyronema confluens: a window into fungal evolution.</title>
        <authorList>
            <person name="Traeger S."/>
            <person name="Altegoer F."/>
            <person name="Freitag M."/>
            <person name="Gabaldon T."/>
            <person name="Kempken F."/>
            <person name="Kumar A."/>
            <person name="Marcet-Houben M."/>
            <person name="Poggeler S."/>
            <person name="Stajich J.E."/>
            <person name="Nowrousian M."/>
        </authorList>
    </citation>
    <scope>NUCLEOTIDE SEQUENCE [LARGE SCALE GENOMIC DNA]</scope>
    <source>
        <strain evidence="2">CBS 100304</strain>
        <tissue evidence="1">Vegetative mycelium</tissue>
    </source>
</reference>
<accession>U4KYR1</accession>
<gene>
    <name evidence="1" type="ORF">PCON_03660</name>
</gene>
<keyword evidence="2" id="KW-1185">Reference proteome</keyword>